<evidence type="ECO:0000256" key="1">
    <source>
        <dbReference type="ARBA" id="ARBA00001933"/>
    </source>
</evidence>
<evidence type="ECO:0000259" key="4">
    <source>
        <dbReference type="Pfam" id="PF01212"/>
    </source>
</evidence>
<dbReference type="AlphaFoldDB" id="A0A6J6BGU0"/>
<dbReference type="InterPro" id="IPR015422">
    <property type="entry name" value="PyrdxlP-dep_Trfase_small"/>
</dbReference>
<evidence type="ECO:0000256" key="3">
    <source>
        <dbReference type="ARBA" id="ARBA00022898"/>
    </source>
</evidence>
<gene>
    <name evidence="5" type="ORF">UFOPK1358_00840</name>
</gene>
<name>A0A6J6BGU0_9ZZZZ</name>
<dbReference type="InterPro" id="IPR001597">
    <property type="entry name" value="ArAA_b-elim_lyase/Thr_aldolase"/>
</dbReference>
<dbReference type="PANTHER" id="PTHR48097">
    <property type="entry name" value="L-THREONINE ALDOLASE-RELATED"/>
    <property type="match status" value="1"/>
</dbReference>
<comment type="cofactor">
    <cofactor evidence="1">
        <name>pyridoxal 5'-phosphate</name>
        <dbReference type="ChEBI" id="CHEBI:597326"/>
    </cofactor>
</comment>
<evidence type="ECO:0000256" key="2">
    <source>
        <dbReference type="ARBA" id="ARBA00006966"/>
    </source>
</evidence>
<accession>A0A6J6BGU0</accession>
<dbReference type="EMBL" id="CAEZSF010000066">
    <property type="protein sequence ID" value="CAB4537619.1"/>
    <property type="molecule type" value="Genomic_DNA"/>
</dbReference>
<evidence type="ECO:0000313" key="5">
    <source>
        <dbReference type="EMBL" id="CAB4537619.1"/>
    </source>
</evidence>
<dbReference type="InterPro" id="IPR015421">
    <property type="entry name" value="PyrdxlP-dep_Trfase_major"/>
</dbReference>
<dbReference type="CDD" id="cd06502">
    <property type="entry name" value="TA_like"/>
    <property type="match status" value="1"/>
</dbReference>
<dbReference type="Gene3D" id="3.40.640.10">
    <property type="entry name" value="Type I PLP-dependent aspartate aminotransferase-like (Major domain)"/>
    <property type="match status" value="1"/>
</dbReference>
<dbReference type="GO" id="GO:0016829">
    <property type="term" value="F:lyase activity"/>
    <property type="evidence" value="ECO:0007669"/>
    <property type="project" value="InterPro"/>
</dbReference>
<dbReference type="Gene3D" id="3.90.1150.10">
    <property type="entry name" value="Aspartate Aminotransferase, domain 1"/>
    <property type="match status" value="1"/>
</dbReference>
<dbReference type="Pfam" id="PF01212">
    <property type="entry name" value="Beta_elim_lyase"/>
    <property type="match status" value="1"/>
</dbReference>
<protein>
    <submittedName>
        <fullName evidence="5">Unannotated protein</fullName>
    </submittedName>
</protein>
<sequence>MLPIFGSAQQSPSPISLVHRTQLWGHPAAEVRRLATVWAMDADREEPTQGALPPPPEKYFASDNASGVHPKVMEALQSANSGHALAYGQDPWTQRATVQFEELFDKRVDVAFTFGGTGANLLGLQCLLQPWQAVICTDSAHIAVDECGAPERFIGCKLIDLPSPDGKLVADQIHEQLHGSGDEHHVQPRVVSITQSTELGTLYCADEIADLADACHAAGLLLHVDGARVANAVAATDYSAAAMLVETGVDVLTFGGTKNGMMFGEAVIFFQPELAEHVRFIRKQSAQLPSKMRYIAAQFSALLEDNLWLRNAGQANAMAQLLAHKVAKIPGVELQRLPESNAVFASLPPHAILPLVEWSPFYVWDPESNLVRWVCSYDTTEEDVGVFSAGIARILSDH</sequence>
<keyword evidence="3" id="KW-0663">Pyridoxal phosphate</keyword>
<dbReference type="PANTHER" id="PTHR48097:SF5">
    <property type="entry name" value="LOW SPECIFICITY L-THREONINE ALDOLASE"/>
    <property type="match status" value="1"/>
</dbReference>
<comment type="similarity">
    <text evidence="2">Belongs to the threonine aldolase family.</text>
</comment>
<dbReference type="SUPFAM" id="SSF53383">
    <property type="entry name" value="PLP-dependent transferases"/>
    <property type="match status" value="1"/>
</dbReference>
<feature type="domain" description="Aromatic amino acid beta-eliminating lyase/threonine aldolase" evidence="4">
    <location>
        <begin position="60"/>
        <end position="344"/>
    </location>
</feature>
<proteinExistence type="inferred from homology"/>
<dbReference type="GO" id="GO:0006520">
    <property type="term" value="P:amino acid metabolic process"/>
    <property type="evidence" value="ECO:0007669"/>
    <property type="project" value="InterPro"/>
</dbReference>
<reference evidence="5" key="1">
    <citation type="submission" date="2020-05" db="EMBL/GenBank/DDBJ databases">
        <authorList>
            <person name="Chiriac C."/>
            <person name="Salcher M."/>
            <person name="Ghai R."/>
            <person name="Kavagutti S V."/>
        </authorList>
    </citation>
    <scope>NUCLEOTIDE SEQUENCE</scope>
</reference>
<dbReference type="InterPro" id="IPR015424">
    <property type="entry name" value="PyrdxlP-dep_Trfase"/>
</dbReference>
<organism evidence="5">
    <name type="scientific">freshwater metagenome</name>
    <dbReference type="NCBI Taxonomy" id="449393"/>
    <lineage>
        <taxon>unclassified sequences</taxon>
        <taxon>metagenomes</taxon>
        <taxon>ecological metagenomes</taxon>
    </lineage>
</organism>